<dbReference type="Gene3D" id="3.40.50.300">
    <property type="entry name" value="P-loop containing nucleotide triphosphate hydrolases"/>
    <property type="match status" value="1"/>
</dbReference>
<gene>
    <name evidence="2" type="ORF">GXN74_12950</name>
</gene>
<dbReference type="RefSeq" id="WP_162371367.1">
    <property type="nucleotide sequence ID" value="NZ_JAAEEH010000050.1"/>
</dbReference>
<dbReference type="PANTHER" id="PTHR10285">
    <property type="entry name" value="URIDINE KINASE"/>
    <property type="match status" value="1"/>
</dbReference>
<keyword evidence="2" id="KW-0418">Kinase</keyword>
<feature type="domain" description="Phosphoribulokinase/uridine kinase" evidence="1">
    <location>
        <begin position="47"/>
        <end position="238"/>
    </location>
</feature>
<evidence type="ECO:0000259" key="1">
    <source>
        <dbReference type="Pfam" id="PF00485"/>
    </source>
</evidence>
<evidence type="ECO:0000313" key="3">
    <source>
        <dbReference type="Proteomes" id="UP000461585"/>
    </source>
</evidence>
<keyword evidence="2" id="KW-0808">Transferase</keyword>
<name>A0A7X5HXY2_9FIRM</name>
<dbReference type="InterPro" id="IPR027417">
    <property type="entry name" value="P-loop_NTPase"/>
</dbReference>
<dbReference type="Pfam" id="PF00485">
    <property type="entry name" value="PRK"/>
    <property type="match status" value="1"/>
</dbReference>
<dbReference type="AlphaFoldDB" id="A0A7X5HXY2"/>
<dbReference type="NCBIfam" id="NF006745">
    <property type="entry name" value="PRK09270.1-4"/>
    <property type="match status" value="1"/>
</dbReference>
<dbReference type="GO" id="GO:0005524">
    <property type="term" value="F:ATP binding"/>
    <property type="evidence" value="ECO:0007669"/>
    <property type="project" value="InterPro"/>
</dbReference>
<dbReference type="Proteomes" id="UP000461585">
    <property type="component" value="Unassembled WGS sequence"/>
</dbReference>
<dbReference type="GO" id="GO:0016301">
    <property type="term" value="F:kinase activity"/>
    <property type="evidence" value="ECO:0007669"/>
    <property type="project" value="UniProtKB-KW"/>
</dbReference>
<reference evidence="2 3" key="1">
    <citation type="submission" date="2020-01" db="EMBL/GenBank/DDBJ databases">
        <title>Anaeroalcalibacter tamaniensis gen. nov., sp. nov., moderately halophilic strictly anaerobic fermenter bacterium from mud volcano of Taman peninsula.</title>
        <authorList>
            <person name="Frolova A."/>
            <person name="Merkel A.Y."/>
            <person name="Slobodkin A.I."/>
        </authorList>
    </citation>
    <scope>NUCLEOTIDE SEQUENCE [LARGE SCALE GENOMIC DNA]</scope>
    <source>
        <strain evidence="2 3">F-3ap</strain>
    </source>
</reference>
<dbReference type="InterPro" id="IPR006083">
    <property type="entry name" value="PRK/URK"/>
</dbReference>
<dbReference type="SUPFAM" id="SSF52540">
    <property type="entry name" value="P-loop containing nucleoside triphosphate hydrolases"/>
    <property type="match status" value="1"/>
</dbReference>
<keyword evidence="3" id="KW-1185">Reference proteome</keyword>
<accession>A0A7X5HXY2</accession>
<sequence>MNVLLNVNGFEYEAHFEQRELDDIIKPLILKFQELHQRRQRRIIVFLAAPPAVGKSTFSLFLESVSKEMENAIPVQCLSLDGFHHTNEYLANHKAVIEDEERCLSEVKGMPETFDLSTFKEKLVKMKSEDVKWPIYDRNLHDVVPDQIPVHSGIVLIEGNWLLLDEPGWKELKDLSDYSIFIGSKESMLKERLINRKIRGGSTPEEAAAFYEKSDRKNIERVMKHRLKADMVLDMLPTGEKVILKEDS</sequence>
<dbReference type="EMBL" id="JAAEEH010000050">
    <property type="protein sequence ID" value="NDL68646.1"/>
    <property type="molecule type" value="Genomic_DNA"/>
</dbReference>
<evidence type="ECO:0000313" key="2">
    <source>
        <dbReference type="EMBL" id="NDL68646.1"/>
    </source>
</evidence>
<proteinExistence type="predicted"/>
<organism evidence="2 3">
    <name type="scientific">Anaerotalea alkaliphila</name>
    <dbReference type="NCBI Taxonomy" id="2662126"/>
    <lineage>
        <taxon>Bacteria</taxon>
        <taxon>Bacillati</taxon>
        <taxon>Bacillota</taxon>
        <taxon>Clostridia</taxon>
        <taxon>Eubacteriales</taxon>
        <taxon>Anaerotalea</taxon>
    </lineage>
</organism>
<comment type="caution">
    <text evidence="2">The sequence shown here is derived from an EMBL/GenBank/DDBJ whole genome shotgun (WGS) entry which is preliminary data.</text>
</comment>
<protein>
    <submittedName>
        <fullName evidence="2">Nucleoside/nucleotide kinase family protein</fullName>
    </submittedName>
</protein>